<dbReference type="OrthoDB" id="25028at2759"/>
<keyword evidence="2 6" id="KW-0479">Metal-binding</keyword>
<feature type="binding site" evidence="6">
    <location>
        <position position="344"/>
    </location>
    <ligand>
        <name>Ca(2+)</name>
        <dbReference type="ChEBI" id="CHEBI:29108"/>
    </ligand>
</feature>
<comment type="cofactor">
    <cofactor evidence="1 6">
        <name>Ca(2+)</name>
        <dbReference type="ChEBI" id="CHEBI:29108"/>
    </cofactor>
</comment>
<dbReference type="EMBL" id="HAAD01002195">
    <property type="protein sequence ID" value="CDG68427.1"/>
    <property type="molecule type" value="mRNA"/>
</dbReference>
<keyword evidence="7" id="KW-0812">Transmembrane</keyword>
<feature type="non-terminal residue" evidence="8">
    <location>
        <position position="1"/>
    </location>
</feature>
<accession>T2M8Y5</accession>
<keyword evidence="4 6" id="KW-0106">Calcium</keyword>
<keyword evidence="7" id="KW-1133">Transmembrane helix</keyword>
<sequence length="400" mass="46314">LDDNYIHYVAVMVRNRMLKKFLEKVRYQKDLRHYIMYSTFFIGIMFLIYMFNLLPYAKTGAQSEFTSSVCPALEFSHRSLQQKLCHYDPIYPLSSPEVTESGIEYKIAVIADLDEERSKVFDQEYTWKSYLKTGYLLKSSNGYSIRWVDTQTITTQINEKGRGLELSELCVFNKKLYSVDDRTGIIYQIKNGKAIPWLILMDGDGETDKGFKSEWMTVKDGVLFVGGLGKEWTSKTGEFINYNPLFVKSIDSLGGVTHHNWTLNFLKIREAVGITFPGYMVHEAVMWSSKNKRWFFLPRRMSKLKYDDKSDEHRGTNVLISCKEDFTDINVVHVGELDQTHGFSSFKFIPGTNQKEILALKTKEVDGNISTYIMIFDIQGNIIMPEMQFASDKFEGVEFI</sequence>
<feature type="transmembrane region" description="Helical" evidence="7">
    <location>
        <begin position="34"/>
        <end position="54"/>
    </location>
</feature>
<protein>
    <submittedName>
        <fullName evidence="8">Soluble calcium-activated nucleotidase 1</fullName>
    </submittedName>
</protein>
<dbReference type="GO" id="GO:0030166">
    <property type="term" value="P:proteoglycan biosynthetic process"/>
    <property type="evidence" value="ECO:0007669"/>
    <property type="project" value="TreeGrafter"/>
</dbReference>
<comment type="similarity">
    <text evidence="5">Belongs to the apyrase family.</text>
</comment>
<gene>
    <name evidence="8" type="primary">CANT1</name>
</gene>
<dbReference type="GO" id="GO:0045134">
    <property type="term" value="F:UDP phosphatase activity"/>
    <property type="evidence" value="ECO:0007669"/>
    <property type="project" value="TreeGrafter"/>
</dbReference>
<evidence type="ECO:0000256" key="1">
    <source>
        <dbReference type="ARBA" id="ARBA00001913"/>
    </source>
</evidence>
<evidence type="ECO:0000256" key="7">
    <source>
        <dbReference type="SAM" id="Phobius"/>
    </source>
</evidence>
<proteinExistence type="evidence at transcript level"/>
<feature type="binding site" evidence="6">
    <location>
        <position position="167"/>
    </location>
    <ligand>
        <name>Ca(2+)</name>
        <dbReference type="ChEBI" id="CHEBI:29108"/>
    </ligand>
</feature>
<dbReference type="FunFam" id="2.120.10.100:FF:000001">
    <property type="entry name" value="Soluble calcium-activated nucleotidase 1"/>
    <property type="match status" value="1"/>
</dbReference>
<keyword evidence="3" id="KW-0378">Hydrolase</keyword>
<dbReference type="PANTHER" id="PTHR13023:SF3">
    <property type="entry name" value="SOLUBLE CALCIUM-ACTIVATED NUCLEOTIDASE 1"/>
    <property type="match status" value="1"/>
</dbReference>
<evidence type="ECO:0000256" key="2">
    <source>
        <dbReference type="ARBA" id="ARBA00022723"/>
    </source>
</evidence>
<dbReference type="GO" id="GO:0004382">
    <property type="term" value="F:GDP phosphatase activity"/>
    <property type="evidence" value="ECO:0007669"/>
    <property type="project" value="TreeGrafter"/>
</dbReference>
<name>T2M8Y5_HYDVU</name>
<dbReference type="Pfam" id="PF06079">
    <property type="entry name" value="Apyrase"/>
    <property type="match status" value="1"/>
</dbReference>
<feature type="binding site" evidence="6">
    <location>
        <position position="168"/>
    </location>
    <ligand>
        <name>Ca(2+)</name>
        <dbReference type="ChEBI" id="CHEBI:29108"/>
    </ligand>
</feature>
<feature type="binding site" evidence="6">
    <location>
        <position position="283"/>
    </location>
    <ligand>
        <name>Ca(2+)</name>
        <dbReference type="ChEBI" id="CHEBI:29108"/>
    </ligand>
</feature>
<dbReference type="InterPro" id="IPR036258">
    <property type="entry name" value="Apyrase_sf"/>
</dbReference>
<dbReference type="SUPFAM" id="SSF101887">
    <property type="entry name" value="Apyrase"/>
    <property type="match status" value="1"/>
</dbReference>
<dbReference type="GO" id="GO:0005509">
    <property type="term" value="F:calcium ion binding"/>
    <property type="evidence" value="ECO:0007669"/>
    <property type="project" value="InterPro"/>
</dbReference>
<evidence type="ECO:0000256" key="5">
    <source>
        <dbReference type="ARBA" id="ARBA00025738"/>
    </source>
</evidence>
<keyword evidence="7" id="KW-0472">Membrane</keyword>
<dbReference type="AlphaFoldDB" id="T2M8Y5"/>
<feature type="binding site" evidence="6">
    <location>
        <position position="214"/>
    </location>
    <ligand>
        <name>Ca(2+)</name>
        <dbReference type="ChEBI" id="CHEBI:29108"/>
    </ligand>
</feature>
<evidence type="ECO:0000256" key="4">
    <source>
        <dbReference type="ARBA" id="ARBA00022837"/>
    </source>
</evidence>
<feature type="binding site" evidence="6">
    <location>
        <position position="395"/>
    </location>
    <ligand>
        <name>Ca(2+)</name>
        <dbReference type="ChEBI" id="CHEBI:29108"/>
    </ligand>
</feature>
<evidence type="ECO:0000256" key="3">
    <source>
        <dbReference type="ARBA" id="ARBA00022801"/>
    </source>
</evidence>
<evidence type="ECO:0000313" key="8">
    <source>
        <dbReference type="EMBL" id="CDG68427.1"/>
    </source>
</evidence>
<dbReference type="PANTHER" id="PTHR13023">
    <property type="entry name" value="APYRASE"/>
    <property type="match status" value="1"/>
</dbReference>
<organism evidence="8">
    <name type="scientific">Hydra vulgaris</name>
    <name type="common">Hydra</name>
    <name type="synonym">Hydra attenuata</name>
    <dbReference type="NCBI Taxonomy" id="6087"/>
    <lineage>
        <taxon>Eukaryota</taxon>
        <taxon>Metazoa</taxon>
        <taxon>Cnidaria</taxon>
        <taxon>Hydrozoa</taxon>
        <taxon>Hydroidolina</taxon>
        <taxon>Anthoathecata</taxon>
        <taxon>Aplanulata</taxon>
        <taxon>Hydridae</taxon>
        <taxon>Hydra</taxon>
    </lineage>
</organism>
<reference evidence="8" key="1">
    <citation type="journal article" date="2013" name="Genome Biol. Evol.">
        <title>Punctuated emergences of genetic and phenotypic innovations in eumetazoan, bilaterian, euteleostome, and hominidae ancestors.</title>
        <authorList>
            <person name="Wenger Y."/>
            <person name="Galliot B."/>
        </authorList>
    </citation>
    <scope>NUCLEOTIDE SEQUENCE</scope>
    <source>
        <tissue evidence="8">Whole animals</tissue>
    </source>
</reference>
<evidence type="ECO:0000256" key="6">
    <source>
        <dbReference type="PIRSR" id="PIRSR609283-1"/>
    </source>
</evidence>
<dbReference type="Gene3D" id="2.120.10.100">
    <property type="entry name" value="Apyrase"/>
    <property type="match status" value="1"/>
</dbReference>
<dbReference type="InterPro" id="IPR009283">
    <property type="entry name" value="Apyrase"/>
</dbReference>